<evidence type="ECO:0008006" key="4">
    <source>
        <dbReference type="Google" id="ProtNLM"/>
    </source>
</evidence>
<keyword evidence="3" id="KW-1185">Reference proteome</keyword>
<dbReference type="Gene3D" id="2.60.120.200">
    <property type="match status" value="1"/>
</dbReference>
<dbReference type="EMBL" id="CP133721">
    <property type="protein sequence ID" value="WMW78349.1"/>
    <property type="molecule type" value="Genomic_DNA"/>
</dbReference>
<sequence length="341" mass="36787">MTKYKLIFAFILIQFLTANSTAQVVGTPYIIPVDNRPILDQVGLTPSFAFSTRKLREGYTGPAIRLRRATDNSEIDVAFDSDGVVSGNSIVTLVVVGSSGAALGQTTTLSIYKGANPLYVTIWYDQGANGYNGIQATTARQPVFALTSAGATNQYATLQFTGTSKHSVVVNKSMNTLLTSGIRGSVLTIAKVSNGTSTNNSFGHSDANDNSIRWSAHMNWPDGANQMYTDLGSMEGVRNFLNDGTVGLNKYKQYSIVRLVNSKIVRVSGIDRNNTSLSLTSRTWQANSTFGVGLTTGSLDTSFGQNGFTGNIPEFILYNIDLSSSQFQLLENNQISFWGAN</sequence>
<evidence type="ECO:0000313" key="2">
    <source>
        <dbReference type="EMBL" id="WMW78349.1"/>
    </source>
</evidence>
<proteinExistence type="predicted"/>
<evidence type="ECO:0000313" key="3">
    <source>
        <dbReference type="Proteomes" id="UP001180481"/>
    </source>
</evidence>
<organism evidence="2 3">
    <name type="scientific">Flavobacterium nakdongensis</name>
    <dbReference type="NCBI Taxonomy" id="3073563"/>
    <lineage>
        <taxon>Bacteria</taxon>
        <taxon>Pseudomonadati</taxon>
        <taxon>Bacteroidota</taxon>
        <taxon>Flavobacteriia</taxon>
        <taxon>Flavobacteriales</taxon>
        <taxon>Flavobacteriaceae</taxon>
        <taxon>Flavobacterium</taxon>
    </lineage>
</organism>
<feature type="chain" id="PRO_5045976925" description="Alpha-L-arabinofuranosidase B catalytic domain-containing protein" evidence="1">
    <location>
        <begin position="23"/>
        <end position="341"/>
    </location>
</feature>
<accession>A0ABY9RC07</accession>
<evidence type="ECO:0000256" key="1">
    <source>
        <dbReference type="SAM" id="SignalP"/>
    </source>
</evidence>
<dbReference type="RefSeq" id="WP_309532657.1">
    <property type="nucleotide sequence ID" value="NZ_CP133721.1"/>
</dbReference>
<protein>
    <recommendedName>
        <fullName evidence="4">Alpha-L-arabinofuranosidase B catalytic domain-containing protein</fullName>
    </recommendedName>
</protein>
<gene>
    <name evidence="2" type="ORF">RF683_02585</name>
</gene>
<keyword evidence="1" id="KW-0732">Signal</keyword>
<name>A0ABY9RC07_9FLAO</name>
<reference evidence="2" key="1">
    <citation type="submission" date="2023-09" db="EMBL/GenBank/DDBJ databases">
        <title>Flavobacterium sp. 20NA77.7 isolated from freshwater.</title>
        <authorList>
            <person name="Le V."/>
            <person name="Ko S.-R."/>
            <person name="Ahn C.-Y."/>
            <person name="Oh H.-M."/>
        </authorList>
    </citation>
    <scope>NUCLEOTIDE SEQUENCE</scope>
    <source>
        <strain evidence="2">20NA77.7</strain>
    </source>
</reference>
<feature type="signal peptide" evidence="1">
    <location>
        <begin position="1"/>
        <end position="22"/>
    </location>
</feature>
<dbReference type="Proteomes" id="UP001180481">
    <property type="component" value="Chromosome"/>
</dbReference>